<dbReference type="PROSITE" id="PS50850">
    <property type="entry name" value="MFS"/>
    <property type="match status" value="1"/>
</dbReference>
<evidence type="ECO:0000256" key="3">
    <source>
        <dbReference type="ARBA" id="ARBA00022989"/>
    </source>
</evidence>
<keyword evidence="3 5" id="KW-1133">Transmembrane helix</keyword>
<feature type="domain" description="Major facilitator superfamily (MFS) profile" evidence="6">
    <location>
        <begin position="21"/>
        <end position="407"/>
    </location>
</feature>
<dbReference type="InterPro" id="IPR020846">
    <property type="entry name" value="MFS_dom"/>
</dbReference>
<dbReference type="Proteomes" id="UP000570166">
    <property type="component" value="Unassembled WGS sequence"/>
</dbReference>
<dbReference type="AlphaFoldDB" id="A0A838L8Q2"/>
<evidence type="ECO:0000256" key="1">
    <source>
        <dbReference type="ARBA" id="ARBA00004141"/>
    </source>
</evidence>
<evidence type="ECO:0000259" key="6">
    <source>
        <dbReference type="PROSITE" id="PS50850"/>
    </source>
</evidence>
<dbReference type="InterPro" id="IPR011701">
    <property type="entry name" value="MFS"/>
</dbReference>
<dbReference type="PANTHER" id="PTHR23508">
    <property type="entry name" value="CARBOXYLIC ACID TRANSPORTER PROTEIN HOMOLOG"/>
    <property type="match status" value="1"/>
</dbReference>
<feature type="transmembrane region" description="Helical" evidence="5">
    <location>
        <begin position="346"/>
        <end position="370"/>
    </location>
</feature>
<evidence type="ECO:0000313" key="7">
    <source>
        <dbReference type="EMBL" id="MBA2935290.1"/>
    </source>
</evidence>
<feature type="transmembrane region" description="Helical" evidence="5">
    <location>
        <begin position="87"/>
        <end position="106"/>
    </location>
</feature>
<reference evidence="7 8" key="1">
    <citation type="submission" date="2020-07" db="EMBL/GenBank/DDBJ databases">
        <authorList>
            <person name="Sun Q."/>
        </authorList>
    </citation>
    <scope>NUCLEOTIDE SEQUENCE [LARGE SCALE GENOMIC DNA]</scope>
    <source>
        <strain evidence="7 8">CGMCC 1.13654</strain>
    </source>
</reference>
<evidence type="ECO:0000313" key="8">
    <source>
        <dbReference type="Proteomes" id="UP000570166"/>
    </source>
</evidence>
<dbReference type="Gene3D" id="1.20.1250.20">
    <property type="entry name" value="MFS general substrate transporter like domains"/>
    <property type="match status" value="2"/>
</dbReference>
<gene>
    <name evidence="7" type="ORF">HZF05_14475</name>
</gene>
<feature type="transmembrane region" description="Helical" evidence="5">
    <location>
        <begin position="173"/>
        <end position="194"/>
    </location>
</feature>
<dbReference type="SUPFAM" id="SSF103473">
    <property type="entry name" value="MFS general substrate transporter"/>
    <property type="match status" value="1"/>
</dbReference>
<dbReference type="PANTHER" id="PTHR23508:SF10">
    <property type="entry name" value="CARBOXYLIC ACID TRANSPORTER PROTEIN HOMOLOG"/>
    <property type="match status" value="1"/>
</dbReference>
<feature type="transmembrane region" description="Helical" evidence="5">
    <location>
        <begin position="258"/>
        <end position="281"/>
    </location>
</feature>
<organism evidence="7 8">
    <name type="scientific">Sphingomonas chungangi</name>
    <dbReference type="NCBI Taxonomy" id="2683589"/>
    <lineage>
        <taxon>Bacteria</taxon>
        <taxon>Pseudomonadati</taxon>
        <taxon>Pseudomonadota</taxon>
        <taxon>Alphaproteobacteria</taxon>
        <taxon>Sphingomonadales</taxon>
        <taxon>Sphingomonadaceae</taxon>
        <taxon>Sphingomonas</taxon>
    </lineage>
</organism>
<feature type="transmembrane region" description="Helical" evidence="5">
    <location>
        <begin position="112"/>
        <end position="133"/>
    </location>
</feature>
<proteinExistence type="predicted"/>
<dbReference type="InterPro" id="IPR036259">
    <property type="entry name" value="MFS_trans_sf"/>
</dbReference>
<feature type="transmembrane region" description="Helical" evidence="5">
    <location>
        <begin position="225"/>
        <end position="246"/>
    </location>
</feature>
<keyword evidence="8" id="KW-1185">Reference proteome</keyword>
<dbReference type="GO" id="GO:0005886">
    <property type="term" value="C:plasma membrane"/>
    <property type="evidence" value="ECO:0007669"/>
    <property type="project" value="TreeGrafter"/>
</dbReference>
<feature type="transmembrane region" description="Helical" evidence="5">
    <location>
        <begin position="288"/>
        <end position="308"/>
    </location>
</feature>
<dbReference type="EMBL" id="JACEIB010000025">
    <property type="protein sequence ID" value="MBA2935290.1"/>
    <property type="molecule type" value="Genomic_DNA"/>
</dbReference>
<dbReference type="GO" id="GO:0046943">
    <property type="term" value="F:carboxylic acid transmembrane transporter activity"/>
    <property type="evidence" value="ECO:0007669"/>
    <property type="project" value="TreeGrafter"/>
</dbReference>
<feature type="transmembrane region" description="Helical" evidence="5">
    <location>
        <begin position="382"/>
        <end position="402"/>
    </location>
</feature>
<keyword evidence="4 5" id="KW-0472">Membrane</keyword>
<dbReference type="Pfam" id="PF07690">
    <property type="entry name" value="MFS_1"/>
    <property type="match status" value="1"/>
</dbReference>
<feature type="transmembrane region" description="Helical" evidence="5">
    <location>
        <begin position="314"/>
        <end position="334"/>
    </location>
</feature>
<evidence type="ECO:0000256" key="4">
    <source>
        <dbReference type="ARBA" id="ARBA00023136"/>
    </source>
</evidence>
<comment type="caution">
    <text evidence="7">The sequence shown here is derived from an EMBL/GenBank/DDBJ whole genome shotgun (WGS) entry which is preliminary data.</text>
</comment>
<protein>
    <submittedName>
        <fullName evidence="7">MFS transporter</fullName>
    </submittedName>
</protein>
<name>A0A838L8Q2_9SPHN</name>
<evidence type="ECO:0000256" key="2">
    <source>
        <dbReference type="ARBA" id="ARBA00022692"/>
    </source>
</evidence>
<keyword evidence="2 5" id="KW-0812">Transmembrane</keyword>
<comment type="subcellular location">
    <subcellularLocation>
        <location evidence="1">Membrane</location>
        <topology evidence="1">Multi-pass membrane protein</topology>
    </subcellularLocation>
</comment>
<sequence>MTAAVLREASAGSQTGRLGILVPVSVFVAMLEGFDIQALSIAAPVIAHQFGLGERAIGTLFAVGQGGLVLGAVLGGGAGDRYGRRRMMVLGIFCFGVFSLITGLVAGSAMLALLRGMTGIGLGLVMPNLIGMAAEYAPERHRGKIISAILGGIPAGGMIVALAGAGFMEAWGWRSLFIAGGLLPILVMPLMVFLPGRSVVPVDVDHIPAMLVSALFGEDRGPTTLLLWVALLLTAGLLYMTVSWLPSLIRARGYSLPVAHLASAMFSGGGCLGSFATGFVVDRIGYRRILPALYVGVLIGICGVLFGVDQAVMLGGAFVLGVFVVGCFYSLNGLSPLFYPEAVRGLGTGCAVGLGRIGSILGPLGAGWALQAGIGPYGPGPAAIPPVAIPLCALAFIAVCLLTRRDRKAIRRGAA</sequence>
<feature type="transmembrane region" description="Helical" evidence="5">
    <location>
        <begin position="20"/>
        <end position="43"/>
    </location>
</feature>
<feature type="transmembrane region" description="Helical" evidence="5">
    <location>
        <begin position="145"/>
        <end position="167"/>
    </location>
</feature>
<feature type="transmembrane region" description="Helical" evidence="5">
    <location>
        <begin position="55"/>
        <end position="75"/>
    </location>
</feature>
<dbReference type="RefSeq" id="WP_160365289.1">
    <property type="nucleotide sequence ID" value="NZ_JACEIB010000025.1"/>
</dbReference>
<accession>A0A838L8Q2</accession>
<evidence type="ECO:0000256" key="5">
    <source>
        <dbReference type="SAM" id="Phobius"/>
    </source>
</evidence>